<dbReference type="RefSeq" id="WP_328015299.1">
    <property type="nucleotide sequence ID" value="NZ_JARTFS010000009.1"/>
</dbReference>
<keyword evidence="1" id="KW-0472">Membrane</keyword>
<keyword evidence="1" id="KW-0812">Transmembrane</keyword>
<feature type="transmembrane region" description="Helical" evidence="1">
    <location>
        <begin position="6"/>
        <end position="24"/>
    </location>
</feature>
<protein>
    <recommendedName>
        <fullName evidence="4">DUF3888 domain-containing protein</fullName>
    </recommendedName>
</protein>
<evidence type="ECO:0000256" key="1">
    <source>
        <dbReference type="SAM" id="Phobius"/>
    </source>
</evidence>
<sequence>MKKGRLVIIGVSLFVIIGISMFFFNKQLSAELPIEQSIGEGKDELIMDIFASEISKGIRQSHKINEKSSLGYGIEQFKVIKQTENEHASYDVIVDIKATYDNKNEHESKVSSKDTLKFAVNLDREIQIELVSYKKKGWQ</sequence>
<gene>
    <name evidence="2" type="ORF">P9271_11995</name>
</gene>
<name>A0ABU6P0L4_9BACI</name>
<accession>A0ABU6P0L4</accession>
<proteinExistence type="predicted"/>
<dbReference type="Proteomes" id="UP001342826">
    <property type="component" value="Unassembled WGS sequence"/>
</dbReference>
<organism evidence="2 3">
    <name type="scientific">Metabacillus fastidiosus</name>
    <dbReference type="NCBI Taxonomy" id="1458"/>
    <lineage>
        <taxon>Bacteria</taxon>
        <taxon>Bacillati</taxon>
        <taxon>Bacillota</taxon>
        <taxon>Bacilli</taxon>
        <taxon>Bacillales</taxon>
        <taxon>Bacillaceae</taxon>
        <taxon>Metabacillus</taxon>
    </lineage>
</organism>
<evidence type="ECO:0000313" key="3">
    <source>
        <dbReference type="Proteomes" id="UP001342826"/>
    </source>
</evidence>
<keyword evidence="1" id="KW-1133">Transmembrane helix</keyword>
<dbReference type="EMBL" id="JARTFS010000009">
    <property type="protein sequence ID" value="MED4402039.1"/>
    <property type="molecule type" value="Genomic_DNA"/>
</dbReference>
<keyword evidence="3" id="KW-1185">Reference proteome</keyword>
<evidence type="ECO:0000313" key="2">
    <source>
        <dbReference type="EMBL" id="MED4402039.1"/>
    </source>
</evidence>
<reference evidence="2 3" key="1">
    <citation type="submission" date="2023-03" db="EMBL/GenBank/DDBJ databases">
        <title>Bacillus Genome Sequencing.</title>
        <authorList>
            <person name="Dunlap C."/>
        </authorList>
    </citation>
    <scope>NUCLEOTIDE SEQUENCE [LARGE SCALE GENOMIC DNA]</scope>
    <source>
        <strain evidence="2 3">NRS-1717</strain>
    </source>
</reference>
<evidence type="ECO:0008006" key="4">
    <source>
        <dbReference type="Google" id="ProtNLM"/>
    </source>
</evidence>
<comment type="caution">
    <text evidence="2">The sequence shown here is derived from an EMBL/GenBank/DDBJ whole genome shotgun (WGS) entry which is preliminary data.</text>
</comment>